<keyword evidence="2 5" id="KW-0238">DNA-binding</keyword>
<dbReference type="STRING" id="82801.SAMN04488506_0952"/>
<evidence type="ECO:0000259" key="4">
    <source>
        <dbReference type="PROSITE" id="PS50995"/>
    </source>
</evidence>
<dbReference type="PANTHER" id="PTHR42756">
    <property type="entry name" value="TRANSCRIPTIONAL REGULATOR, MARR"/>
    <property type="match status" value="1"/>
</dbReference>
<evidence type="ECO:0000256" key="2">
    <source>
        <dbReference type="ARBA" id="ARBA00023125"/>
    </source>
</evidence>
<dbReference type="CDD" id="cd00090">
    <property type="entry name" value="HTH_ARSR"/>
    <property type="match status" value="1"/>
</dbReference>
<name>A0A1I5WL38_9LACT</name>
<dbReference type="PRINTS" id="PR00598">
    <property type="entry name" value="HTHMARR"/>
</dbReference>
<evidence type="ECO:0000313" key="6">
    <source>
        <dbReference type="Proteomes" id="UP000199136"/>
    </source>
</evidence>
<evidence type="ECO:0000313" key="5">
    <source>
        <dbReference type="EMBL" id="SFQ20523.1"/>
    </source>
</evidence>
<keyword evidence="6" id="KW-1185">Reference proteome</keyword>
<dbReference type="PROSITE" id="PS50995">
    <property type="entry name" value="HTH_MARR_2"/>
    <property type="match status" value="1"/>
</dbReference>
<reference evidence="5 6" key="1">
    <citation type="submission" date="2016-10" db="EMBL/GenBank/DDBJ databases">
        <authorList>
            <person name="de Groot N.N."/>
        </authorList>
    </citation>
    <scope>NUCLEOTIDE SEQUENCE [LARGE SCALE GENOMIC DNA]</scope>
    <source>
        <strain evidence="5 6">DSM 20581</strain>
    </source>
</reference>
<dbReference type="InterPro" id="IPR011991">
    <property type="entry name" value="ArsR-like_HTH"/>
</dbReference>
<keyword evidence="1" id="KW-0805">Transcription regulation</keyword>
<keyword evidence="3" id="KW-0804">Transcription</keyword>
<feature type="domain" description="HTH marR-type" evidence="4">
    <location>
        <begin position="6"/>
        <end position="135"/>
    </location>
</feature>
<protein>
    <submittedName>
        <fullName evidence="5">DNA-binding transcriptional regulator, MarR family</fullName>
    </submittedName>
</protein>
<evidence type="ECO:0000256" key="1">
    <source>
        <dbReference type="ARBA" id="ARBA00023015"/>
    </source>
</evidence>
<evidence type="ECO:0000256" key="3">
    <source>
        <dbReference type="ARBA" id="ARBA00023163"/>
    </source>
</evidence>
<accession>A0A1I5WL38</accession>
<dbReference type="SMART" id="SM00347">
    <property type="entry name" value="HTH_MARR"/>
    <property type="match status" value="1"/>
</dbReference>
<organism evidence="5 6">
    <name type="scientific">Desemzia incerta</name>
    <dbReference type="NCBI Taxonomy" id="82801"/>
    <lineage>
        <taxon>Bacteria</taxon>
        <taxon>Bacillati</taxon>
        <taxon>Bacillota</taxon>
        <taxon>Bacilli</taxon>
        <taxon>Lactobacillales</taxon>
        <taxon>Carnobacteriaceae</taxon>
        <taxon>Desemzia</taxon>
    </lineage>
</organism>
<proteinExistence type="predicted"/>
<dbReference type="AlphaFoldDB" id="A0A1I5WL38"/>
<dbReference type="SUPFAM" id="SSF46785">
    <property type="entry name" value="Winged helix' DNA-binding domain"/>
    <property type="match status" value="1"/>
</dbReference>
<dbReference type="Gene3D" id="1.10.10.10">
    <property type="entry name" value="Winged helix-like DNA-binding domain superfamily/Winged helix DNA-binding domain"/>
    <property type="match status" value="1"/>
</dbReference>
<dbReference type="Pfam" id="PF01047">
    <property type="entry name" value="MarR"/>
    <property type="match status" value="1"/>
</dbReference>
<dbReference type="InterPro" id="IPR036388">
    <property type="entry name" value="WH-like_DNA-bd_sf"/>
</dbReference>
<dbReference type="Proteomes" id="UP000199136">
    <property type="component" value="Unassembled WGS sequence"/>
</dbReference>
<dbReference type="PANTHER" id="PTHR42756:SF1">
    <property type="entry name" value="TRANSCRIPTIONAL REPRESSOR OF EMRAB OPERON"/>
    <property type="match status" value="1"/>
</dbReference>
<gene>
    <name evidence="5" type="ORF">SAMN04488506_0952</name>
</gene>
<sequence length="139" mass="16528">MNLREFSGLLYQIKIANQEMTSRFEEVTGFSLTRYELMMLLNETGKCSQKQIQHKLRIDSAAVTRHLKVLEEKEYVIRERNKENNREIFVEITEKAKKDLEICEKEHDELQNPLYHLLSSAEGEQLQLLLKKFIKQEEV</sequence>
<dbReference type="RefSeq" id="WP_092480006.1">
    <property type="nucleotide sequence ID" value="NZ_FOXW01000003.1"/>
</dbReference>
<dbReference type="InterPro" id="IPR036390">
    <property type="entry name" value="WH_DNA-bd_sf"/>
</dbReference>
<dbReference type="OrthoDB" id="2366010at2"/>
<dbReference type="GO" id="GO:0003677">
    <property type="term" value="F:DNA binding"/>
    <property type="evidence" value="ECO:0007669"/>
    <property type="project" value="UniProtKB-KW"/>
</dbReference>
<dbReference type="GO" id="GO:0003700">
    <property type="term" value="F:DNA-binding transcription factor activity"/>
    <property type="evidence" value="ECO:0007669"/>
    <property type="project" value="InterPro"/>
</dbReference>
<dbReference type="InterPro" id="IPR000835">
    <property type="entry name" value="HTH_MarR-typ"/>
</dbReference>
<dbReference type="EMBL" id="FOXW01000003">
    <property type="protein sequence ID" value="SFQ20523.1"/>
    <property type="molecule type" value="Genomic_DNA"/>
</dbReference>